<reference evidence="2 3" key="1">
    <citation type="submission" date="2017-09" db="EMBL/GenBank/DDBJ databases">
        <title>Reassesment of A. cryaerophilus.</title>
        <authorList>
            <person name="Perez-Cataluna A."/>
            <person name="Collado L."/>
            <person name="Salgado O."/>
            <person name="Lefinanco V."/>
            <person name="Figueras M.J."/>
        </authorList>
    </citation>
    <scope>NUCLEOTIDE SEQUENCE [LARGE SCALE GENOMIC DNA]</scope>
    <source>
        <strain evidence="2 3">LMG 9871</strain>
    </source>
</reference>
<proteinExistence type="predicted"/>
<keyword evidence="1" id="KW-0472">Membrane</keyword>
<evidence type="ECO:0000313" key="3">
    <source>
        <dbReference type="Proteomes" id="UP000238649"/>
    </source>
</evidence>
<comment type="caution">
    <text evidence="2">The sequence shown here is derived from an EMBL/GenBank/DDBJ whole genome shotgun (WGS) entry which is preliminary data.</text>
</comment>
<keyword evidence="1" id="KW-1133">Transmembrane helix</keyword>
<name>A0A2S9SST8_9BACT</name>
<feature type="transmembrane region" description="Helical" evidence="1">
    <location>
        <begin position="6"/>
        <end position="22"/>
    </location>
</feature>
<evidence type="ECO:0000313" key="2">
    <source>
        <dbReference type="EMBL" id="PRM89641.1"/>
    </source>
</evidence>
<keyword evidence="1" id="KW-0812">Transmembrane</keyword>
<evidence type="ECO:0000256" key="1">
    <source>
        <dbReference type="SAM" id="Phobius"/>
    </source>
</evidence>
<gene>
    <name evidence="2" type="ORF">CJ671_06410</name>
</gene>
<dbReference type="AlphaFoldDB" id="A0A2S9SST8"/>
<sequence>MGIELLYLPFIIFAIPTFIYFYRKVDSKPKKVAFVLVAIAIFITMFMLRIYISTFKLKKLEKYLINFKYTYIRQHDFLLYQKEYI</sequence>
<accession>A0A2S9SST8</accession>
<organism evidence="2 3">
    <name type="scientific">Aliarcobacter cryaerophilus</name>
    <dbReference type="NCBI Taxonomy" id="28198"/>
    <lineage>
        <taxon>Bacteria</taxon>
        <taxon>Pseudomonadati</taxon>
        <taxon>Campylobacterota</taxon>
        <taxon>Epsilonproteobacteria</taxon>
        <taxon>Campylobacterales</taxon>
        <taxon>Arcobacteraceae</taxon>
        <taxon>Aliarcobacter</taxon>
    </lineage>
</organism>
<protein>
    <submittedName>
        <fullName evidence="2">Uncharacterized protein</fullName>
    </submittedName>
</protein>
<dbReference type="EMBL" id="NXGH01000016">
    <property type="protein sequence ID" value="PRM89641.1"/>
    <property type="molecule type" value="Genomic_DNA"/>
</dbReference>
<feature type="transmembrane region" description="Helical" evidence="1">
    <location>
        <begin position="34"/>
        <end position="52"/>
    </location>
</feature>
<dbReference type="Proteomes" id="UP000238649">
    <property type="component" value="Unassembled WGS sequence"/>
</dbReference>